<evidence type="ECO:0000259" key="1">
    <source>
        <dbReference type="SMART" id="SM00923"/>
    </source>
</evidence>
<protein>
    <submittedName>
        <fullName evidence="2">MbtH family protein</fullName>
    </submittedName>
</protein>
<dbReference type="GO" id="GO:0019290">
    <property type="term" value="P:siderophore biosynthetic process"/>
    <property type="evidence" value="ECO:0007669"/>
    <property type="project" value="TreeGrafter"/>
</dbReference>
<dbReference type="GeneID" id="95521874"/>
<evidence type="ECO:0000313" key="3">
    <source>
        <dbReference type="Proteomes" id="UP000252698"/>
    </source>
</evidence>
<dbReference type="InterPro" id="IPR037407">
    <property type="entry name" value="MLP_fam"/>
</dbReference>
<dbReference type="KEGG" id="sata:C5746_26090"/>
<sequence length="63" mass="7286">MNSPSERLDDTYLVMVDEEGQHSMWPSCAALPPGWTVVHGEDSRDGCLAYFNKNWRPRSMREE</sequence>
<dbReference type="SMART" id="SM00923">
    <property type="entry name" value="MbtH"/>
    <property type="match status" value="1"/>
</dbReference>
<dbReference type="EMBL" id="CP027306">
    <property type="protein sequence ID" value="AXE79824.1"/>
    <property type="molecule type" value="Genomic_DNA"/>
</dbReference>
<dbReference type="InterPro" id="IPR005153">
    <property type="entry name" value="MbtH-like_dom"/>
</dbReference>
<dbReference type="SUPFAM" id="SSF160582">
    <property type="entry name" value="MbtH-like"/>
    <property type="match status" value="1"/>
</dbReference>
<feature type="domain" description="MbtH-like" evidence="1">
    <location>
        <begin position="3"/>
        <end position="53"/>
    </location>
</feature>
<gene>
    <name evidence="2" type="ORF">C5746_26090</name>
</gene>
<dbReference type="RefSeq" id="WP_114246305.1">
    <property type="nucleotide sequence ID" value="NZ_CP027306.1"/>
</dbReference>
<proteinExistence type="predicted"/>
<dbReference type="InterPro" id="IPR038020">
    <property type="entry name" value="MbtH-like_sf"/>
</dbReference>
<evidence type="ECO:0000313" key="2">
    <source>
        <dbReference type="EMBL" id="AXE79824.1"/>
    </source>
</evidence>
<organism evidence="2 3">
    <name type="scientific">Streptomyces atratus</name>
    <dbReference type="NCBI Taxonomy" id="1893"/>
    <lineage>
        <taxon>Bacteria</taxon>
        <taxon>Bacillati</taxon>
        <taxon>Actinomycetota</taxon>
        <taxon>Actinomycetes</taxon>
        <taxon>Kitasatosporales</taxon>
        <taxon>Streptomycetaceae</taxon>
        <taxon>Streptomyces</taxon>
    </lineage>
</organism>
<dbReference type="Gene3D" id="3.90.820.10">
    <property type="entry name" value="Structural Genomics, Unknown Function 30-nov-00 1gh9 Mol_id"/>
    <property type="match status" value="1"/>
</dbReference>
<accession>A0A2Z5JHV4</accession>
<name>A0A2Z5JHV4_STRAR</name>
<dbReference type="PANTHER" id="PTHR38444:SF1">
    <property type="entry name" value="ENTEROBACTIN BIOSYNTHESIS PROTEIN YBDZ"/>
    <property type="match status" value="1"/>
</dbReference>
<dbReference type="GO" id="GO:0005829">
    <property type="term" value="C:cytosol"/>
    <property type="evidence" value="ECO:0007669"/>
    <property type="project" value="TreeGrafter"/>
</dbReference>
<reference evidence="2 3" key="1">
    <citation type="journal article" date="2018" name="Front. Microbiol.">
        <title>Genome Sequencing of Streptomyces atratus SCSIOZH16 and Activation Production of Nocardamine via Metabolic Engineering.</title>
        <authorList>
            <person name="Li Y."/>
            <person name="Zhang C."/>
            <person name="Liu C."/>
            <person name="Ju J."/>
            <person name="Ma J."/>
        </authorList>
    </citation>
    <scope>NUCLEOTIDE SEQUENCE [LARGE SCALE GENOMIC DNA]</scope>
    <source>
        <strain evidence="2 3">SCSIO_ZH16</strain>
    </source>
</reference>
<dbReference type="PANTHER" id="PTHR38444">
    <property type="entry name" value="ENTEROBACTIN BIOSYNTHESIS PROTEIN YBDZ"/>
    <property type="match status" value="1"/>
</dbReference>
<dbReference type="Pfam" id="PF03621">
    <property type="entry name" value="MbtH"/>
    <property type="match status" value="1"/>
</dbReference>
<dbReference type="AlphaFoldDB" id="A0A2Z5JHV4"/>
<dbReference type="Proteomes" id="UP000252698">
    <property type="component" value="Chromosome"/>
</dbReference>